<dbReference type="SUPFAM" id="SSF48403">
    <property type="entry name" value="Ankyrin repeat"/>
    <property type="match status" value="1"/>
</dbReference>
<keyword evidence="2" id="KW-0479">Metal-binding</keyword>
<gene>
    <name evidence="13" type="ORF">QTG54_008136</name>
</gene>
<dbReference type="GO" id="GO:0008270">
    <property type="term" value="F:zinc ion binding"/>
    <property type="evidence" value="ECO:0007669"/>
    <property type="project" value="UniProtKB-KW"/>
</dbReference>
<dbReference type="Proteomes" id="UP001224775">
    <property type="component" value="Unassembled WGS sequence"/>
</dbReference>
<dbReference type="PROSITE" id="PS50297">
    <property type="entry name" value="ANK_REP_REGION"/>
    <property type="match status" value="1"/>
</dbReference>
<accession>A0AAD8Y8D4</accession>
<evidence type="ECO:0000313" key="13">
    <source>
        <dbReference type="EMBL" id="KAK1740884.1"/>
    </source>
</evidence>
<proteinExistence type="predicted"/>
<evidence type="ECO:0000259" key="12">
    <source>
        <dbReference type="PROSITE" id="PS50089"/>
    </source>
</evidence>
<keyword evidence="6" id="KW-0223">Dioxygenase</keyword>
<keyword evidence="8 9" id="KW-0040">ANK repeat</keyword>
<dbReference type="InterPro" id="IPR036770">
    <property type="entry name" value="Ankyrin_rpt-contain_sf"/>
</dbReference>
<evidence type="ECO:0000256" key="6">
    <source>
        <dbReference type="ARBA" id="ARBA00022964"/>
    </source>
</evidence>
<dbReference type="GO" id="GO:0031418">
    <property type="term" value="F:L-ascorbic acid binding"/>
    <property type="evidence" value="ECO:0007669"/>
    <property type="project" value="InterPro"/>
</dbReference>
<dbReference type="Gene3D" id="1.25.40.20">
    <property type="entry name" value="Ankyrin repeat-containing domain"/>
    <property type="match status" value="1"/>
</dbReference>
<dbReference type="AlphaFoldDB" id="A0AAD8Y8D4"/>
<reference evidence="13" key="1">
    <citation type="submission" date="2023-06" db="EMBL/GenBank/DDBJ databases">
        <title>Survivors Of The Sea: Transcriptome response of Skeletonema marinoi to long-term dormancy.</title>
        <authorList>
            <person name="Pinder M.I.M."/>
            <person name="Kourtchenko O."/>
            <person name="Robertson E.K."/>
            <person name="Larsson T."/>
            <person name="Maumus F."/>
            <person name="Osuna-Cruz C.M."/>
            <person name="Vancaester E."/>
            <person name="Stenow R."/>
            <person name="Vandepoele K."/>
            <person name="Ploug H."/>
            <person name="Bruchert V."/>
            <person name="Godhe A."/>
            <person name="Topel M."/>
        </authorList>
    </citation>
    <scope>NUCLEOTIDE SEQUENCE</scope>
    <source>
        <strain evidence="13">R05AC</strain>
    </source>
</reference>
<dbReference type="PROSITE" id="PS50089">
    <property type="entry name" value="ZF_RING_2"/>
    <property type="match status" value="1"/>
</dbReference>
<dbReference type="Pfam" id="PF13637">
    <property type="entry name" value="Ank_4"/>
    <property type="match status" value="1"/>
</dbReference>
<keyword evidence="4 10" id="KW-0863">Zinc-finger</keyword>
<evidence type="ECO:0000256" key="1">
    <source>
        <dbReference type="ARBA" id="ARBA00001961"/>
    </source>
</evidence>
<dbReference type="InterPro" id="IPR001841">
    <property type="entry name" value="Znf_RING"/>
</dbReference>
<dbReference type="EMBL" id="JATAAI010000014">
    <property type="protein sequence ID" value="KAK1740884.1"/>
    <property type="molecule type" value="Genomic_DNA"/>
</dbReference>
<comment type="cofactor">
    <cofactor evidence="1">
        <name>L-ascorbate</name>
        <dbReference type="ChEBI" id="CHEBI:38290"/>
    </cofactor>
</comment>
<dbReference type="GO" id="GO:0006396">
    <property type="term" value="P:RNA processing"/>
    <property type="evidence" value="ECO:0007669"/>
    <property type="project" value="TreeGrafter"/>
</dbReference>
<comment type="caution">
    <text evidence="13">The sequence shown here is derived from an EMBL/GenBank/DDBJ whole genome shotgun (WGS) entry which is preliminary data.</text>
</comment>
<keyword evidence="3" id="KW-0677">Repeat</keyword>
<evidence type="ECO:0000256" key="4">
    <source>
        <dbReference type="ARBA" id="ARBA00022771"/>
    </source>
</evidence>
<feature type="region of interest" description="Disordered" evidence="11">
    <location>
        <begin position="450"/>
        <end position="478"/>
    </location>
</feature>
<evidence type="ECO:0000256" key="7">
    <source>
        <dbReference type="ARBA" id="ARBA00023002"/>
    </source>
</evidence>
<protein>
    <recommendedName>
        <fullName evidence="12">RING-type domain-containing protein</fullName>
    </recommendedName>
</protein>
<dbReference type="InterPro" id="IPR017907">
    <property type="entry name" value="Znf_RING_CS"/>
</dbReference>
<evidence type="ECO:0000256" key="11">
    <source>
        <dbReference type="SAM" id="MobiDB-lite"/>
    </source>
</evidence>
<dbReference type="PROSITE" id="PS50088">
    <property type="entry name" value="ANK_REPEAT"/>
    <property type="match status" value="1"/>
</dbReference>
<dbReference type="GO" id="GO:0003723">
    <property type="term" value="F:RNA binding"/>
    <property type="evidence" value="ECO:0007669"/>
    <property type="project" value="TreeGrafter"/>
</dbReference>
<dbReference type="GO" id="GO:0004540">
    <property type="term" value="F:RNA nuclease activity"/>
    <property type="evidence" value="ECO:0007669"/>
    <property type="project" value="TreeGrafter"/>
</dbReference>
<dbReference type="InterPro" id="IPR002110">
    <property type="entry name" value="Ankyrin_rpt"/>
</dbReference>
<dbReference type="Gene3D" id="2.60.120.620">
    <property type="entry name" value="q2cbj1_9rhob like domain"/>
    <property type="match status" value="1"/>
</dbReference>
<dbReference type="GO" id="GO:0016705">
    <property type="term" value="F:oxidoreductase activity, acting on paired donors, with incorporation or reduction of molecular oxygen"/>
    <property type="evidence" value="ECO:0007669"/>
    <property type="project" value="InterPro"/>
</dbReference>
<dbReference type="GO" id="GO:0051213">
    <property type="term" value="F:dioxygenase activity"/>
    <property type="evidence" value="ECO:0007669"/>
    <property type="project" value="UniProtKB-KW"/>
</dbReference>
<dbReference type="SMART" id="SM00248">
    <property type="entry name" value="ANK"/>
    <property type="match status" value="3"/>
</dbReference>
<dbReference type="PANTHER" id="PTHR24141">
    <property type="entry name" value="2-5A-DEPENDENT RIBONUCLEASE"/>
    <property type="match status" value="1"/>
</dbReference>
<dbReference type="SMART" id="SM00702">
    <property type="entry name" value="P4Hc"/>
    <property type="match status" value="1"/>
</dbReference>
<evidence type="ECO:0000256" key="10">
    <source>
        <dbReference type="PROSITE-ProRule" id="PRU00175"/>
    </source>
</evidence>
<dbReference type="GO" id="GO:0005506">
    <property type="term" value="F:iron ion binding"/>
    <property type="evidence" value="ECO:0007669"/>
    <property type="project" value="InterPro"/>
</dbReference>
<keyword evidence="7" id="KW-0560">Oxidoreductase</keyword>
<dbReference type="InterPro" id="IPR044862">
    <property type="entry name" value="Pro_4_hyd_alph_FE2OG_OXY"/>
</dbReference>
<evidence type="ECO:0000256" key="2">
    <source>
        <dbReference type="ARBA" id="ARBA00022723"/>
    </source>
</evidence>
<dbReference type="PANTHER" id="PTHR24141:SF1">
    <property type="entry name" value="2-5A-DEPENDENT RIBONUCLEASE"/>
    <property type="match status" value="1"/>
</dbReference>
<evidence type="ECO:0000256" key="5">
    <source>
        <dbReference type="ARBA" id="ARBA00022833"/>
    </source>
</evidence>
<keyword evidence="14" id="KW-1185">Reference proteome</keyword>
<organism evidence="13 14">
    <name type="scientific">Skeletonema marinoi</name>
    <dbReference type="NCBI Taxonomy" id="267567"/>
    <lineage>
        <taxon>Eukaryota</taxon>
        <taxon>Sar</taxon>
        <taxon>Stramenopiles</taxon>
        <taxon>Ochrophyta</taxon>
        <taxon>Bacillariophyta</taxon>
        <taxon>Coscinodiscophyceae</taxon>
        <taxon>Thalassiosirophycidae</taxon>
        <taxon>Thalassiosirales</taxon>
        <taxon>Skeletonemataceae</taxon>
        <taxon>Skeletonema</taxon>
        <taxon>Skeletonema marinoi-dohrnii complex</taxon>
    </lineage>
</organism>
<evidence type="ECO:0000256" key="9">
    <source>
        <dbReference type="PROSITE-ProRule" id="PRU00023"/>
    </source>
</evidence>
<feature type="repeat" description="ANK" evidence="9">
    <location>
        <begin position="532"/>
        <end position="564"/>
    </location>
</feature>
<dbReference type="InterPro" id="IPR006620">
    <property type="entry name" value="Pro_4_hyd_alph"/>
</dbReference>
<evidence type="ECO:0000256" key="3">
    <source>
        <dbReference type="ARBA" id="ARBA00022737"/>
    </source>
</evidence>
<keyword evidence="5" id="KW-0862">Zinc</keyword>
<evidence type="ECO:0000313" key="14">
    <source>
        <dbReference type="Proteomes" id="UP001224775"/>
    </source>
</evidence>
<dbReference type="PROSITE" id="PS00518">
    <property type="entry name" value="ZF_RING_1"/>
    <property type="match status" value="1"/>
</dbReference>
<name>A0AAD8Y8D4_9STRA</name>
<dbReference type="Pfam" id="PF13640">
    <property type="entry name" value="2OG-FeII_Oxy_3"/>
    <property type="match status" value="1"/>
</dbReference>
<feature type="domain" description="RING-type" evidence="12">
    <location>
        <begin position="313"/>
        <end position="370"/>
    </location>
</feature>
<evidence type="ECO:0000256" key="8">
    <source>
        <dbReference type="ARBA" id="ARBA00023043"/>
    </source>
</evidence>
<sequence length="830" mass="93466">MGIESGSTNRWKTARERNRLKARFDIQSKVAELVQMEQSSSSEGYNRALSLDEMNIILKYVQAIIKNDVSSFSVTSLARHHQDDIRQYQLVNGPLPHYATSESNDTDSTFIDLSGGIPKNGTATIEQAKYALEMMISTNIPWINDDNNGPVRQSQPATLATSKYGRDYIMERLVPYMHYLQSHGDNVTLMEYSSLVGRHQIVGLLLIGGFDPTMMRMVAAKDDCIGGDGKNKEEEIKHYKRAGDMASRKVLSFFHCLHNKNDQKQSDGTNEFDSGRSVIIPMSIWQYMIRAVVEMRINMSVRDADQQSAEKHCSLCNTQHQSCQRHPLLLNFGPPCNHSFCEPCLWVHLLQHIPNCTDLQSRLVTCPKCSAEFEGLKFCEKGDLNHTRQKGCKESASKNDGIGSDDIIEEKKDDVIQGSIETTESIQRRERRLQSYIKFMTLPATSTELKLQSRAKDKPNHHSNQQKFNSKRRKAKDPIHSTWEEALQPLVEAQQSRDVRSDRFFRAVASSSIQLVIVYLNAGIDVNMQNEYGQTPLYIACWKGSIDVVRWLLHFGAEPKICANGGSSCCSVARRLGRVDVMELLLEYHNQPVTVDDECPAPRRDKDDFIVTTLIDENADHPGAGACVVDNALSNEQLCFLDSLQQSLPVIEACDEDVGGQRLEVIDGQSNSDKFKSSYRPSRSYYCDLDNEIQKMLEGCVIAARQSISRQHDEHDTTSPMNDTLSPKSVFQHIRFLKYEREGGVLPPHVDLCRVDEKSGQRSTHTFILYLTDCESGGGTALLEHLKTPKVLAVAQPKRGRALIFPHNTPHSGLEVDCVPKILLRGEVIL</sequence>